<evidence type="ECO:0000313" key="5">
    <source>
        <dbReference type="EMBL" id="KAK3258710.1"/>
    </source>
</evidence>
<feature type="domain" description="3'-5' exonuclease" evidence="4">
    <location>
        <begin position="2"/>
        <end position="179"/>
    </location>
</feature>
<dbReference type="PANTHER" id="PTHR13620:SF104">
    <property type="entry name" value="EXONUCLEASE 3'-5' DOMAIN-CONTAINING PROTEIN 2"/>
    <property type="match status" value="1"/>
</dbReference>
<keyword evidence="6" id="KW-1185">Reference proteome</keyword>
<evidence type="ECO:0000256" key="3">
    <source>
        <dbReference type="SAM" id="MobiDB-lite"/>
    </source>
</evidence>
<evidence type="ECO:0000313" key="6">
    <source>
        <dbReference type="Proteomes" id="UP001190700"/>
    </source>
</evidence>
<dbReference type="GO" id="GO:0005634">
    <property type="term" value="C:nucleus"/>
    <property type="evidence" value="ECO:0007669"/>
    <property type="project" value="TreeGrafter"/>
</dbReference>
<dbReference type="Proteomes" id="UP001190700">
    <property type="component" value="Unassembled WGS sequence"/>
</dbReference>
<feature type="non-terminal residue" evidence="5">
    <location>
        <position position="418"/>
    </location>
</feature>
<dbReference type="GO" id="GO:0008408">
    <property type="term" value="F:3'-5' exonuclease activity"/>
    <property type="evidence" value="ECO:0007669"/>
    <property type="project" value="InterPro"/>
</dbReference>
<evidence type="ECO:0000256" key="2">
    <source>
        <dbReference type="ARBA" id="ARBA00022801"/>
    </source>
</evidence>
<name>A0AAE0KSE2_9CHLO</name>
<dbReference type="InterPro" id="IPR012337">
    <property type="entry name" value="RNaseH-like_sf"/>
</dbReference>
<organism evidence="5 6">
    <name type="scientific">Cymbomonas tetramitiformis</name>
    <dbReference type="NCBI Taxonomy" id="36881"/>
    <lineage>
        <taxon>Eukaryota</taxon>
        <taxon>Viridiplantae</taxon>
        <taxon>Chlorophyta</taxon>
        <taxon>Pyramimonadophyceae</taxon>
        <taxon>Pyramimonadales</taxon>
        <taxon>Pyramimonadaceae</taxon>
        <taxon>Cymbomonas</taxon>
    </lineage>
</organism>
<keyword evidence="1" id="KW-0540">Nuclease</keyword>
<dbReference type="CDD" id="cd06141">
    <property type="entry name" value="WRN_exo"/>
    <property type="match status" value="1"/>
</dbReference>
<dbReference type="GO" id="GO:0005737">
    <property type="term" value="C:cytoplasm"/>
    <property type="evidence" value="ECO:0007669"/>
    <property type="project" value="TreeGrafter"/>
</dbReference>
<evidence type="ECO:0000256" key="1">
    <source>
        <dbReference type="ARBA" id="ARBA00022722"/>
    </source>
</evidence>
<dbReference type="Gene3D" id="3.30.420.10">
    <property type="entry name" value="Ribonuclease H-like superfamily/Ribonuclease H"/>
    <property type="match status" value="1"/>
</dbReference>
<dbReference type="PANTHER" id="PTHR13620">
    <property type="entry name" value="3-5 EXONUCLEASE"/>
    <property type="match status" value="1"/>
</dbReference>
<evidence type="ECO:0000259" key="4">
    <source>
        <dbReference type="SMART" id="SM00474"/>
    </source>
</evidence>
<feature type="compositionally biased region" description="Low complexity" evidence="3">
    <location>
        <begin position="210"/>
        <end position="229"/>
    </location>
</feature>
<dbReference type="InterPro" id="IPR002562">
    <property type="entry name" value="3'-5'_exonuclease_dom"/>
</dbReference>
<dbReference type="EMBL" id="LGRX02019316">
    <property type="protein sequence ID" value="KAK3258710.1"/>
    <property type="molecule type" value="Genomic_DNA"/>
</dbReference>
<sequence length="418" mass="46471">MIQVHLLPEDEGACERFLRARIKTQREASILGLDTEWPPHKARNCKVSIVQLAFLDECFVIPIGKMRQAPATLASLLADPAIPKAGVGIAEDVRRLEMGHGLKVKSYLEVRSMAAALGYDGHKRGLSALASDLLDLQMDKQLQCSNWGARTLTPEQLRYAALDAWVSRELVFRLFTKYGQAASGKEPPGLQDLMTCLEPHLHSEYERPKPASTCLSASPASATTSSSAPEVPKGKSRRLDDSRLPTRKSVLYENCRILAPDGTVLSTCGQKKINWYIQRGLATLECEEPLTARLKFEPAGRGHSDDKYYLADKDNRCCVCGREGDYLRHSVVPHCYRQHFPETMRSHLSHDIVLLCVPCKRRCSALDHSRMACPPTTIPPSPAWAIYFLFIRCGHIALVNSVWRLFPPGQVSGLSGQV</sequence>
<dbReference type="SUPFAM" id="SSF53098">
    <property type="entry name" value="Ribonuclease H-like"/>
    <property type="match status" value="1"/>
</dbReference>
<proteinExistence type="predicted"/>
<keyword evidence="2" id="KW-0378">Hydrolase</keyword>
<dbReference type="AlphaFoldDB" id="A0AAE0KSE2"/>
<dbReference type="Pfam" id="PF01612">
    <property type="entry name" value="DNA_pol_A_exo1"/>
    <property type="match status" value="1"/>
</dbReference>
<reference evidence="5 6" key="1">
    <citation type="journal article" date="2015" name="Genome Biol. Evol.">
        <title>Comparative Genomics of a Bacterivorous Green Alga Reveals Evolutionary Causalities and Consequences of Phago-Mixotrophic Mode of Nutrition.</title>
        <authorList>
            <person name="Burns J.A."/>
            <person name="Paasch A."/>
            <person name="Narechania A."/>
            <person name="Kim E."/>
        </authorList>
    </citation>
    <scope>NUCLEOTIDE SEQUENCE [LARGE SCALE GENOMIC DNA]</scope>
    <source>
        <strain evidence="5 6">PLY_AMNH</strain>
    </source>
</reference>
<dbReference type="SMART" id="SM00474">
    <property type="entry name" value="35EXOc"/>
    <property type="match status" value="1"/>
</dbReference>
<gene>
    <name evidence="5" type="ORF">CYMTET_32256</name>
</gene>
<dbReference type="InterPro" id="IPR051132">
    <property type="entry name" value="3-5_Exonuclease_domain"/>
</dbReference>
<dbReference type="InterPro" id="IPR036397">
    <property type="entry name" value="RNaseH_sf"/>
</dbReference>
<feature type="region of interest" description="Disordered" evidence="3">
    <location>
        <begin position="208"/>
        <end position="242"/>
    </location>
</feature>
<accession>A0AAE0KSE2</accession>
<dbReference type="GO" id="GO:0003676">
    <property type="term" value="F:nucleic acid binding"/>
    <property type="evidence" value="ECO:0007669"/>
    <property type="project" value="InterPro"/>
</dbReference>
<dbReference type="GO" id="GO:0006139">
    <property type="term" value="P:nucleobase-containing compound metabolic process"/>
    <property type="evidence" value="ECO:0007669"/>
    <property type="project" value="InterPro"/>
</dbReference>
<protein>
    <recommendedName>
        <fullName evidence="4">3'-5' exonuclease domain-containing protein</fullName>
    </recommendedName>
</protein>
<comment type="caution">
    <text evidence="5">The sequence shown here is derived from an EMBL/GenBank/DDBJ whole genome shotgun (WGS) entry which is preliminary data.</text>
</comment>